<evidence type="ECO:0000313" key="2">
    <source>
        <dbReference type="Proteomes" id="UP001295444"/>
    </source>
</evidence>
<sequence>TIYQLFATDLAVVREGIHAVEGSVKVVEETTQDLTARNTTLEATTGEIHRAHKQLEQRLDDRKIGTDTGMYKSGVFQRA</sequence>
<name>A0AAD1VU72_PELCU</name>
<reference evidence="1" key="1">
    <citation type="submission" date="2022-03" db="EMBL/GenBank/DDBJ databases">
        <authorList>
            <person name="Alioto T."/>
            <person name="Alioto T."/>
            <person name="Gomez Garrido J."/>
        </authorList>
    </citation>
    <scope>NUCLEOTIDE SEQUENCE</scope>
</reference>
<dbReference type="EMBL" id="OW240913">
    <property type="protein sequence ID" value="CAH2254875.1"/>
    <property type="molecule type" value="Genomic_DNA"/>
</dbReference>
<evidence type="ECO:0000313" key="1">
    <source>
        <dbReference type="EMBL" id="CAH2254875.1"/>
    </source>
</evidence>
<proteinExistence type="predicted"/>
<dbReference type="Proteomes" id="UP001295444">
    <property type="component" value="Chromosome 02"/>
</dbReference>
<organism evidence="1 2">
    <name type="scientific">Pelobates cultripes</name>
    <name type="common">Western spadefoot toad</name>
    <dbReference type="NCBI Taxonomy" id="61616"/>
    <lineage>
        <taxon>Eukaryota</taxon>
        <taxon>Metazoa</taxon>
        <taxon>Chordata</taxon>
        <taxon>Craniata</taxon>
        <taxon>Vertebrata</taxon>
        <taxon>Euteleostomi</taxon>
        <taxon>Amphibia</taxon>
        <taxon>Batrachia</taxon>
        <taxon>Anura</taxon>
        <taxon>Pelobatoidea</taxon>
        <taxon>Pelobatidae</taxon>
        <taxon>Pelobates</taxon>
    </lineage>
</organism>
<keyword evidence="2" id="KW-1185">Reference proteome</keyword>
<accession>A0AAD1VU72</accession>
<gene>
    <name evidence="1" type="ORF">PECUL_23A017011</name>
</gene>
<feature type="non-terminal residue" evidence="1">
    <location>
        <position position="1"/>
    </location>
</feature>
<dbReference type="AlphaFoldDB" id="A0AAD1VU72"/>
<protein>
    <submittedName>
        <fullName evidence="1">Uncharacterized protein</fullName>
    </submittedName>
</protein>